<sequence>MGISEGSKLSPERFFTNTGEKVCSHRREFLFSPVKKIHASRARNF</sequence>
<name>T1DR19_9PORP</name>
<proteinExistence type="predicted"/>
<protein>
    <submittedName>
        <fullName evidence="1">Uncharacterized protein</fullName>
    </submittedName>
</protein>
<accession>T1DR19</accession>
<evidence type="ECO:0000313" key="1">
    <source>
        <dbReference type="EMBL" id="GAD05050.1"/>
    </source>
</evidence>
<dbReference type="AlphaFoldDB" id="T1DR19"/>
<dbReference type="EMBL" id="BAOU01000018">
    <property type="protein sequence ID" value="GAD05050.1"/>
    <property type="molecule type" value="Genomic_DNA"/>
</dbReference>
<organism evidence="1 2">
    <name type="scientific">Porphyromonas crevioricanis JCM 15906</name>
    <dbReference type="NCBI Taxonomy" id="1305617"/>
    <lineage>
        <taxon>Bacteria</taxon>
        <taxon>Pseudomonadati</taxon>
        <taxon>Bacteroidota</taxon>
        <taxon>Bacteroidia</taxon>
        <taxon>Bacteroidales</taxon>
        <taxon>Porphyromonadaceae</taxon>
        <taxon>Porphyromonas</taxon>
    </lineage>
</organism>
<comment type="caution">
    <text evidence="1">The sequence shown here is derived from an EMBL/GenBank/DDBJ whole genome shotgun (WGS) entry which is preliminary data.</text>
</comment>
<gene>
    <name evidence="1" type="ORF">PORCRE_748</name>
</gene>
<reference evidence="1 2" key="2">
    <citation type="journal article" date="2013" name="Genome Announc.">
        <title>Draft Genome Sequences of Porphyromonas crevioricanis JCM 15906T and Porphyromonas cansulci JCM 13913T Isolated from a Canine Oral Cavity.</title>
        <authorList>
            <person name="Sakamoto M."/>
            <person name="Tanaka N."/>
            <person name="Shiwa Y."/>
            <person name="Yoshikawa H."/>
            <person name="Ohkuma M."/>
        </authorList>
    </citation>
    <scope>NUCLEOTIDE SEQUENCE [LARGE SCALE GENOMIC DNA]</scope>
    <source>
        <strain evidence="1 2">JCM 15906</strain>
    </source>
</reference>
<reference evidence="2" key="1">
    <citation type="journal article" date="2013" name="Genome">
        <title>Draft Genome Sequences of Porphyromonas crevioricanis JCM 15906T and Porphyromonas cansulci JCM 13913T Isolated from a Canine Oral Cavity.</title>
        <authorList>
            <person name="Sakamoto M."/>
            <person name="Tanaka N."/>
            <person name="Shiwa Y."/>
            <person name="Yoshikawa H."/>
            <person name="Ohkuma M."/>
        </authorList>
    </citation>
    <scope>NUCLEOTIDE SEQUENCE [LARGE SCALE GENOMIC DNA]</scope>
    <source>
        <strain evidence="2">JCM 15906</strain>
    </source>
</reference>
<dbReference type="Proteomes" id="UP000018031">
    <property type="component" value="Unassembled WGS sequence"/>
</dbReference>
<evidence type="ECO:0000313" key="2">
    <source>
        <dbReference type="Proteomes" id="UP000018031"/>
    </source>
</evidence>